<accession>A0ABV5MDH9</accession>
<sequence length="157" mass="16547">MTAYSIYTGRVTNWPIVLVSAALLVPLLIGGASADGSPRDLALPILTAAVIVLLNVLTGVSIRTAAGPNGVAIRFGPAAWPRCSYPLDRIASAEVVEIGLGQVAFGFWWTPWHTYCTVRSGPALRLNLTSGRRVTVTVPDARAAAAALQEAALRGRR</sequence>
<organism evidence="2 3">
    <name type="scientific">Dactylosporangium vinaceum</name>
    <dbReference type="NCBI Taxonomy" id="53362"/>
    <lineage>
        <taxon>Bacteria</taxon>
        <taxon>Bacillati</taxon>
        <taxon>Actinomycetota</taxon>
        <taxon>Actinomycetes</taxon>
        <taxon>Micromonosporales</taxon>
        <taxon>Micromonosporaceae</taxon>
        <taxon>Dactylosporangium</taxon>
    </lineage>
</organism>
<feature type="transmembrane region" description="Helical" evidence="1">
    <location>
        <begin position="12"/>
        <end position="29"/>
    </location>
</feature>
<name>A0ABV5MDH9_9ACTN</name>
<feature type="transmembrane region" description="Helical" evidence="1">
    <location>
        <begin position="41"/>
        <end position="60"/>
    </location>
</feature>
<reference evidence="2 3" key="1">
    <citation type="submission" date="2024-09" db="EMBL/GenBank/DDBJ databases">
        <authorList>
            <person name="Sun Q."/>
            <person name="Mori K."/>
        </authorList>
    </citation>
    <scope>NUCLEOTIDE SEQUENCE [LARGE SCALE GENOMIC DNA]</scope>
    <source>
        <strain evidence="2 3">JCM 3307</strain>
    </source>
</reference>
<proteinExistence type="predicted"/>
<dbReference type="EMBL" id="JBHMCA010000051">
    <property type="protein sequence ID" value="MFB9446905.1"/>
    <property type="molecule type" value="Genomic_DNA"/>
</dbReference>
<keyword evidence="1" id="KW-1133">Transmembrane helix</keyword>
<evidence type="ECO:0000313" key="2">
    <source>
        <dbReference type="EMBL" id="MFB9446905.1"/>
    </source>
</evidence>
<protein>
    <recommendedName>
        <fullName evidence="4">PH domain-containing protein</fullName>
    </recommendedName>
</protein>
<evidence type="ECO:0000256" key="1">
    <source>
        <dbReference type="SAM" id="Phobius"/>
    </source>
</evidence>
<comment type="caution">
    <text evidence="2">The sequence shown here is derived from an EMBL/GenBank/DDBJ whole genome shotgun (WGS) entry which is preliminary data.</text>
</comment>
<dbReference type="Proteomes" id="UP001589608">
    <property type="component" value="Unassembled WGS sequence"/>
</dbReference>
<evidence type="ECO:0008006" key="4">
    <source>
        <dbReference type="Google" id="ProtNLM"/>
    </source>
</evidence>
<gene>
    <name evidence="2" type="ORF">ACFFTR_27765</name>
</gene>
<keyword evidence="3" id="KW-1185">Reference proteome</keyword>
<keyword evidence="1" id="KW-0472">Membrane</keyword>
<evidence type="ECO:0000313" key="3">
    <source>
        <dbReference type="Proteomes" id="UP001589608"/>
    </source>
</evidence>
<dbReference type="RefSeq" id="WP_223105008.1">
    <property type="nucleotide sequence ID" value="NZ_CP061913.1"/>
</dbReference>
<keyword evidence="1" id="KW-0812">Transmembrane</keyword>